<evidence type="ECO:0000256" key="1">
    <source>
        <dbReference type="ARBA" id="ARBA00022604"/>
    </source>
</evidence>
<dbReference type="InterPro" id="IPR044683">
    <property type="entry name" value="LAZY"/>
</dbReference>
<feature type="compositionally biased region" description="Polar residues" evidence="3">
    <location>
        <begin position="1"/>
        <end position="21"/>
    </location>
</feature>
<dbReference type="GO" id="GO:0009630">
    <property type="term" value="P:gravitropism"/>
    <property type="evidence" value="ECO:0007669"/>
    <property type="project" value="UniProtKB-ARBA"/>
</dbReference>
<feature type="region of interest" description="Disordered" evidence="3">
    <location>
        <begin position="1"/>
        <end position="23"/>
    </location>
</feature>
<dbReference type="PANTHER" id="PTHR34045">
    <property type="entry name" value="OS03G0406300 PROTEIN"/>
    <property type="match status" value="1"/>
</dbReference>
<dbReference type="EMBL" id="JBJUIK010000003">
    <property type="protein sequence ID" value="KAL3532715.1"/>
    <property type="molecule type" value="Genomic_DNA"/>
</dbReference>
<reference evidence="4 5" key="1">
    <citation type="submission" date="2024-11" db="EMBL/GenBank/DDBJ databases">
        <title>A near-complete genome assembly of Cinchona calisaya.</title>
        <authorList>
            <person name="Lian D.C."/>
            <person name="Zhao X.W."/>
            <person name="Wei L."/>
        </authorList>
    </citation>
    <scope>NUCLEOTIDE SEQUENCE [LARGE SCALE GENOMIC DNA]</scope>
    <source>
        <tissue evidence="4">Nenye</tissue>
    </source>
</reference>
<accession>A0ABD3AND5</accession>
<evidence type="ECO:0000256" key="3">
    <source>
        <dbReference type="SAM" id="MobiDB-lite"/>
    </source>
</evidence>
<evidence type="ECO:0000313" key="5">
    <source>
        <dbReference type="Proteomes" id="UP001630127"/>
    </source>
</evidence>
<organism evidence="4 5">
    <name type="scientific">Cinchona calisaya</name>
    <dbReference type="NCBI Taxonomy" id="153742"/>
    <lineage>
        <taxon>Eukaryota</taxon>
        <taxon>Viridiplantae</taxon>
        <taxon>Streptophyta</taxon>
        <taxon>Embryophyta</taxon>
        <taxon>Tracheophyta</taxon>
        <taxon>Spermatophyta</taxon>
        <taxon>Magnoliopsida</taxon>
        <taxon>eudicotyledons</taxon>
        <taxon>Gunneridae</taxon>
        <taxon>Pentapetalae</taxon>
        <taxon>asterids</taxon>
        <taxon>lamiids</taxon>
        <taxon>Gentianales</taxon>
        <taxon>Rubiaceae</taxon>
        <taxon>Cinchonoideae</taxon>
        <taxon>Cinchoneae</taxon>
        <taxon>Cinchona</taxon>
    </lineage>
</organism>
<proteinExistence type="inferred from homology"/>
<feature type="region of interest" description="Disordered" evidence="3">
    <location>
        <begin position="123"/>
        <end position="142"/>
    </location>
</feature>
<feature type="region of interest" description="Disordered" evidence="3">
    <location>
        <begin position="72"/>
        <end position="99"/>
    </location>
</feature>
<dbReference type="Proteomes" id="UP001630127">
    <property type="component" value="Unassembled WGS sequence"/>
</dbReference>
<evidence type="ECO:0000313" key="4">
    <source>
        <dbReference type="EMBL" id="KAL3532715.1"/>
    </source>
</evidence>
<comment type="caution">
    <text evidence="4">The sequence shown here is derived from an EMBL/GenBank/DDBJ whole genome shotgun (WGS) entry which is preliminary data.</text>
</comment>
<feature type="compositionally biased region" description="Basic and acidic residues" evidence="3">
    <location>
        <begin position="78"/>
        <end position="99"/>
    </location>
</feature>
<sequence length="250" mass="29074">MKIFSWRQSKLHGNQRSNQPNMLPDHLMHETYKEEFSDWPSGLLFAIGTFGNTNNLKDKENYYSNFPGEECQCPSQEHPQEMSHQEVTEQHSPPDYDLVEESKHDLPQEKFFDFPKNLEDERSSKRDLISDNLTSEGKDNHLDKKKNISKKSLSFLLRKAFHCTGKSKISLLLKDPLPEVKLEKSRLEKILRAILKKKIYPQSSTPKTPRKKCLASKHMSESDSEDEMIENTSEGSKWVKTDSDYIVLEI</sequence>
<keyword evidence="5" id="KW-1185">Reference proteome</keyword>
<feature type="region of interest" description="Disordered" evidence="3">
    <location>
        <begin position="202"/>
        <end position="235"/>
    </location>
</feature>
<name>A0ABD3AND5_9GENT</name>
<comment type="similarity">
    <text evidence="2">Belongs to the LAZY family.</text>
</comment>
<protein>
    <submittedName>
        <fullName evidence="4">Uncharacterized protein</fullName>
    </submittedName>
</protein>
<evidence type="ECO:0000256" key="2">
    <source>
        <dbReference type="ARBA" id="ARBA00024198"/>
    </source>
</evidence>
<dbReference type="PANTHER" id="PTHR34045:SF3">
    <property type="entry name" value="PROTEIN LAZY 4"/>
    <property type="match status" value="1"/>
</dbReference>
<dbReference type="AlphaFoldDB" id="A0ABD3AND5"/>
<keyword evidence="1" id="KW-0341">Growth regulation</keyword>
<gene>
    <name evidence="4" type="ORF">ACH5RR_006236</name>
</gene>